<feature type="transmembrane region" description="Helical" evidence="1">
    <location>
        <begin position="75"/>
        <end position="92"/>
    </location>
</feature>
<dbReference type="Pfam" id="PF19700">
    <property type="entry name" value="DUF6198"/>
    <property type="match status" value="1"/>
</dbReference>
<keyword evidence="3" id="KW-1185">Reference proteome</keyword>
<evidence type="ECO:0000313" key="3">
    <source>
        <dbReference type="Proteomes" id="UP000198935"/>
    </source>
</evidence>
<sequence>MKRKVVIGLFYIAGLIFLTLGISMMIIAQLGIGPWDALYVALAARIGLTIGSWVFIAGFILIFVNAYLLRRTPDFSALLTIFLIGVFIDVWVDVILAQVVATTLLAQAVMLIGGIVLIAIGVSLYLQSDFARNPIDNLMMAVHYRTGKSMSFAKTSIELVVLLIAFSIGGPIGIGTIVVAVTIGPLIQGFYKLVSKGARHLMAN</sequence>
<dbReference type="PANTHER" id="PTHR40078">
    <property type="entry name" value="INTEGRAL MEMBRANE PROTEIN-RELATED"/>
    <property type="match status" value="1"/>
</dbReference>
<dbReference type="EMBL" id="FNPI01000001">
    <property type="protein sequence ID" value="SDY30711.1"/>
    <property type="molecule type" value="Genomic_DNA"/>
</dbReference>
<feature type="transmembrane region" description="Helical" evidence="1">
    <location>
        <begin position="7"/>
        <end position="32"/>
    </location>
</feature>
<dbReference type="OrthoDB" id="1902994at2"/>
<gene>
    <name evidence="2" type="ORF">SAMN05421736_101917</name>
</gene>
<dbReference type="AlphaFoldDB" id="A0A1H3ISP8"/>
<keyword evidence="1" id="KW-1133">Transmembrane helix</keyword>
<keyword evidence="1" id="KW-0812">Transmembrane</keyword>
<dbReference type="InterPro" id="IPR038750">
    <property type="entry name" value="YczE/YyaS-like"/>
</dbReference>
<organism evidence="2 3">
    <name type="scientific">Evansella caseinilytica</name>
    <dbReference type="NCBI Taxonomy" id="1503961"/>
    <lineage>
        <taxon>Bacteria</taxon>
        <taxon>Bacillati</taxon>
        <taxon>Bacillota</taxon>
        <taxon>Bacilli</taxon>
        <taxon>Bacillales</taxon>
        <taxon>Bacillaceae</taxon>
        <taxon>Evansella</taxon>
    </lineage>
</organism>
<accession>A0A1H3ISP8</accession>
<name>A0A1H3ISP8_9BACI</name>
<dbReference type="Proteomes" id="UP000198935">
    <property type="component" value="Unassembled WGS sequence"/>
</dbReference>
<feature type="transmembrane region" description="Helical" evidence="1">
    <location>
        <begin position="104"/>
        <end position="126"/>
    </location>
</feature>
<evidence type="ECO:0000313" key="2">
    <source>
        <dbReference type="EMBL" id="SDY30711.1"/>
    </source>
</evidence>
<reference evidence="3" key="1">
    <citation type="submission" date="2016-10" db="EMBL/GenBank/DDBJ databases">
        <authorList>
            <person name="Varghese N."/>
            <person name="Submissions S."/>
        </authorList>
    </citation>
    <scope>NUCLEOTIDE SEQUENCE [LARGE SCALE GENOMIC DNA]</scope>
    <source>
        <strain evidence="3">SP</strain>
    </source>
</reference>
<dbReference type="STRING" id="1503961.SAMN05421736_101917"/>
<dbReference type="PANTHER" id="PTHR40078:SF1">
    <property type="entry name" value="INTEGRAL MEMBRANE PROTEIN"/>
    <property type="match status" value="1"/>
</dbReference>
<protein>
    <recommendedName>
        <fullName evidence="4">Membrane protein YczE</fullName>
    </recommendedName>
</protein>
<keyword evidence="1" id="KW-0472">Membrane</keyword>
<feature type="transmembrane region" description="Helical" evidence="1">
    <location>
        <begin position="159"/>
        <end position="187"/>
    </location>
</feature>
<evidence type="ECO:0008006" key="4">
    <source>
        <dbReference type="Google" id="ProtNLM"/>
    </source>
</evidence>
<evidence type="ECO:0000256" key="1">
    <source>
        <dbReference type="SAM" id="Phobius"/>
    </source>
</evidence>
<proteinExistence type="predicted"/>
<feature type="transmembrane region" description="Helical" evidence="1">
    <location>
        <begin position="38"/>
        <end position="68"/>
    </location>
</feature>